<evidence type="ECO:0008006" key="4">
    <source>
        <dbReference type="Google" id="ProtNLM"/>
    </source>
</evidence>
<feature type="chain" id="PRO_5046967276" description="Bacterial surface antigen (D15) domain-containing protein" evidence="1">
    <location>
        <begin position="22"/>
        <end position="869"/>
    </location>
</feature>
<name>A0ABN6MVP7_9BACT</name>
<dbReference type="Gene3D" id="2.40.160.50">
    <property type="entry name" value="membrane protein fhac: a member of the omp85/tpsb transporter family"/>
    <property type="match status" value="1"/>
</dbReference>
<evidence type="ECO:0000256" key="1">
    <source>
        <dbReference type="SAM" id="SignalP"/>
    </source>
</evidence>
<evidence type="ECO:0000313" key="2">
    <source>
        <dbReference type="EMBL" id="BDG05042.1"/>
    </source>
</evidence>
<feature type="signal peptide" evidence="1">
    <location>
        <begin position="1"/>
        <end position="21"/>
    </location>
</feature>
<sequence length="869" mass="95101">MAIFSRFGACGALLFAISASGADEPPADQQHAPDAVVVAPGAHYRAGSFFRFLFGGQWRDDWTTAIQVPELDLSTFDGGLAPVRRGGSHGLQTNSLRLNSANGHTWAFRSVDKDARKALDPELRGSIAGNLYRDITTTSQHPEGALVVASLLEAAGVLHATPQLFVMPDDPRLGEFRDFAGVLGVMELHAGRGFAGSDKALGTLELFARMDQRTDERVDARAYLRARLMDVLIGDWDRHWNQWRWLRFEENGERVWRPVPRDRDEAFSRFDGILPSIGEYYTKFLVSFHEDYPSIDKLTFGGRYIDRRFLVGLEPSDWRAVTSDVVARLTDETIATAVRRLPPEIYARDGAKLERALRARRDALPKESDAFYRLLAEDVDVYGSEGADLATIHRARDGGVDLTLSARNEDTGEALGPHYFHRAFRAGETSEIRLYLLGGADRVVEEGERGGPIRVRIVRGGPDPAANQNAAANVQPTKTDTPDAVQVADPPGDDQERLIRRYEHPRDWGTDWLVYPQLSYDGTRGLVAGARLERTQFGFAREPFANQMNFAAAWSTGLAQPRLEYRLDLRTQSRLGVVAYLAYSGMDFANFFGFGNTTARSASLDSHHFYRVDQQRFVVRPLVTASLVGPLRARAGFALQRFSNTPHDPGSPASGAYGSGTMSLADAEAGLDLDTRSGVLTRRRGLLADLSVRYFPPWLDNASAFTKLRGEAVAVFGSPIASPVLLSLRVAGEKNWGRYPFFEAASIGGIAVTSPLSLSGGATGNLLRGYDLNRFAGDASIVGNLDVFVPLGRYSAIVPLRYGLQGIADVGRVFLAGESSHRWHPGAGGGLWLALRAAGAGMDYSTAISASVVHSDEGTSFYLTSAFNF</sequence>
<gene>
    <name evidence="2" type="ORF">AMOR_40380</name>
</gene>
<dbReference type="Proteomes" id="UP001162891">
    <property type="component" value="Chromosome"/>
</dbReference>
<keyword evidence="3" id="KW-1185">Reference proteome</keyword>
<dbReference type="RefSeq" id="WP_248353572.1">
    <property type="nucleotide sequence ID" value="NZ_AP025591.1"/>
</dbReference>
<dbReference type="EMBL" id="AP025591">
    <property type="protein sequence ID" value="BDG05042.1"/>
    <property type="molecule type" value="Genomic_DNA"/>
</dbReference>
<organism evidence="2 3">
    <name type="scientific">Anaeromyxobacter oryzae</name>
    <dbReference type="NCBI Taxonomy" id="2918170"/>
    <lineage>
        <taxon>Bacteria</taxon>
        <taxon>Pseudomonadati</taxon>
        <taxon>Myxococcota</taxon>
        <taxon>Myxococcia</taxon>
        <taxon>Myxococcales</taxon>
        <taxon>Cystobacterineae</taxon>
        <taxon>Anaeromyxobacteraceae</taxon>
        <taxon>Anaeromyxobacter</taxon>
    </lineage>
</organism>
<proteinExistence type="predicted"/>
<protein>
    <recommendedName>
        <fullName evidence="4">Bacterial surface antigen (D15) domain-containing protein</fullName>
    </recommendedName>
</protein>
<keyword evidence="1" id="KW-0732">Signal</keyword>
<evidence type="ECO:0000313" key="3">
    <source>
        <dbReference type="Proteomes" id="UP001162891"/>
    </source>
</evidence>
<reference evidence="3" key="1">
    <citation type="journal article" date="2022" name="Int. J. Syst. Evol. Microbiol.">
        <title>Anaeromyxobacter oryzae sp. nov., Anaeromyxobacter diazotrophicus sp. nov. and Anaeromyxobacter paludicola sp. nov., isolated from paddy soils.</title>
        <authorList>
            <person name="Itoh H."/>
            <person name="Xu Z."/>
            <person name="Mise K."/>
            <person name="Masuda Y."/>
            <person name="Ushijima N."/>
            <person name="Hayakawa C."/>
            <person name="Shiratori Y."/>
            <person name="Senoo K."/>
        </authorList>
    </citation>
    <scope>NUCLEOTIDE SEQUENCE [LARGE SCALE GENOMIC DNA]</scope>
    <source>
        <strain evidence="3">Red232</strain>
    </source>
</reference>
<accession>A0ABN6MVP7</accession>